<accession>A0A5D0XTW1</accession>
<sequence length="282" mass="31226">MIRRRPHGGFRMDQQGHARRIRDALSASGVTIDEVWIGYYSIGGRVSQFELEAFVGGVLQLSRTECELLGEAANHLLAESTADTAVLIPPCPPDRPDQPQESPTDSRRGLGVAGAFLFTEEEQEVERLDSVARTELLDTAGEERFDRITREAKDFFRCSTATIALIDDRRQFLKSVLGPLQQDMPRATSFCNATIRSAGPLIIRDAREDVRFRTSPLVVGAPYIRFYAGYPVRGPGGWTVGTLCVMDQEPRAYSSRDGKKLRSLAREVEAEINGRLEIPGGA</sequence>
<dbReference type="PANTHER" id="PTHR43102:SF2">
    <property type="entry name" value="GAF DOMAIN-CONTAINING PROTEIN"/>
    <property type="match status" value="1"/>
</dbReference>
<dbReference type="Proteomes" id="UP000323410">
    <property type="component" value="Unassembled WGS sequence"/>
</dbReference>
<protein>
    <submittedName>
        <fullName evidence="2">GAF domain-containing protein</fullName>
    </submittedName>
</protein>
<comment type="caution">
    <text evidence="2">The sequence shown here is derived from an EMBL/GenBank/DDBJ whole genome shotgun (WGS) entry which is preliminary data.</text>
</comment>
<gene>
    <name evidence="2" type="ORF">FQ377_02155</name>
</gene>
<organism evidence="2 3">
    <name type="scientific">Arthrobacter echini</name>
    <dbReference type="NCBI Taxonomy" id="1529066"/>
    <lineage>
        <taxon>Bacteria</taxon>
        <taxon>Bacillati</taxon>
        <taxon>Actinomycetota</taxon>
        <taxon>Actinomycetes</taxon>
        <taxon>Micrococcales</taxon>
        <taxon>Micrococcaceae</taxon>
        <taxon>Arthrobacter</taxon>
    </lineage>
</organism>
<evidence type="ECO:0000313" key="2">
    <source>
        <dbReference type="EMBL" id="TYD00285.1"/>
    </source>
</evidence>
<dbReference type="InterPro" id="IPR029016">
    <property type="entry name" value="GAF-like_dom_sf"/>
</dbReference>
<evidence type="ECO:0000259" key="1">
    <source>
        <dbReference type="Pfam" id="PF01590"/>
    </source>
</evidence>
<dbReference type="PANTHER" id="PTHR43102">
    <property type="entry name" value="SLR1143 PROTEIN"/>
    <property type="match status" value="1"/>
</dbReference>
<proteinExistence type="predicted"/>
<dbReference type="SUPFAM" id="SSF55781">
    <property type="entry name" value="GAF domain-like"/>
    <property type="match status" value="1"/>
</dbReference>
<name>A0A5D0XTW1_9MICC</name>
<dbReference type="OrthoDB" id="9151676at2"/>
<keyword evidence="3" id="KW-1185">Reference proteome</keyword>
<dbReference type="Gene3D" id="3.30.450.40">
    <property type="match status" value="1"/>
</dbReference>
<feature type="domain" description="GAF" evidence="1">
    <location>
        <begin position="142"/>
        <end position="272"/>
    </location>
</feature>
<dbReference type="AlphaFoldDB" id="A0A5D0XTW1"/>
<reference evidence="2 3" key="1">
    <citation type="submission" date="2019-08" db="EMBL/GenBank/DDBJ databases">
        <title>Genone of Arthrobacter echini P9.</title>
        <authorList>
            <person name="Bowman J.P."/>
        </authorList>
    </citation>
    <scope>NUCLEOTIDE SEQUENCE [LARGE SCALE GENOMIC DNA]</scope>
    <source>
        <strain evidence="2 3">P9</strain>
    </source>
</reference>
<dbReference type="InterPro" id="IPR003018">
    <property type="entry name" value="GAF"/>
</dbReference>
<evidence type="ECO:0000313" key="3">
    <source>
        <dbReference type="Proteomes" id="UP000323410"/>
    </source>
</evidence>
<dbReference type="EMBL" id="VSLD01000001">
    <property type="protein sequence ID" value="TYD00285.1"/>
    <property type="molecule type" value="Genomic_DNA"/>
</dbReference>
<dbReference type="Pfam" id="PF01590">
    <property type="entry name" value="GAF"/>
    <property type="match status" value="1"/>
</dbReference>